<evidence type="ECO:0000259" key="1">
    <source>
        <dbReference type="Pfam" id="PF00534"/>
    </source>
</evidence>
<evidence type="ECO:0000313" key="4">
    <source>
        <dbReference type="Proteomes" id="UP000051955"/>
    </source>
</evidence>
<dbReference type="InterPro" id="IPR050194">
    <property type="entry name" value="Glycosyltransferase_grp1"/>
</dbReference>
<proteinExistence type="predicted"/>
<dbReference type="PATRIC" id="fig|1423715.3.peg.1675"/>
<dbReference type="InterPro" id="IPR001296">
    <property type="entry name" value="Glyco_trans_1"/>
</dbReference>
<dbReference type="PANTHER" id="PTHR45947">
    <property type="entry name" value="SULFOQUINOVOSYL TRANSFERASE SQD2"/>
    <property type="match status" value="1"/>
</dbReference>
<dbReference type="InterPro" id="IPR028098">
    <property type="entry name" value="Glyco_trans_4-like_N"/>
</dbReference>
<name>A0A0R1LS71_9LACO</name>
<protein>
    <submittedName>
        <fullName evidence="3">Cps1G protein</fullName>
    </submittedName>
</protein>
<feature type="domain" description="Glycosyl transferase family 1" evidence="1">
    <location>
        <begin position="191"/>
        <end position="308"/>
    </location>
</feature>
<dbReference type="OrthoDB" id="9804196at2"/>
<dbReference type="Proteomes" id="UP000051955">
    <property type="component" value="Unassembled WGS sequence"/>
</dbReference>
<keyword evidence="4" id="KW-1185">Reference proteome</keyword>
<feature type="domain" description="Glycosyltransferase subfamily 4-like N-terminal" evidence="2">
    <location>
        <begin position="13"/>
        <end position="181"/>
    </location>
</feature>
<evidence type="ECO:0000259" key="2">
    <source>
        <dbReference type="Pfam" id="PF13439"/>
    </source>
</evidence>
<dbReference type="GO" id="GO:0016757">
    <property type="term" value="F:glycosyltransferase activity"/>
    <property type="evidence" value="ECO:0007669"/>
    <property type="project" value="InterPro"/>
</dbReference>
<accession>A0A0R1LS71</accession>
<organism evidence="3 4">
    <name type="scientific">Levilactobacillus acidifarinae DSM 19394 = JCM 15949</name>
    <dbReference type="NCBI Taxonomy" id="1423715"/>
    <lineage>
        <taxon>Bacteria</taxon>
        <taxon>Bacillati</taxon>
        <taxon>Bacillota</taxon>
        <taxon>Bacilli</taxon>
        <taxon>Lactobacillales</taxon>
        <taxon>Lactobacillaceae</taxon>
        <taxon>Levilactobacillus</taxon>
    </lineage>
</organism>
<dbReference type="RefSeq" id="WP_057802887.1">
    <property type="nucleotide sequence ID" value="NZ_AZDV01000017.1"/>
</dbReference>
<dbReference type="EMBL" id="AZDV01000017">
    <property type="protein sequence ID" value="KRK95130.1"/>
    <property type="molecule type" value="Genomic_DNA"/>
</dbReference>
<comment type="caution">
    <text evidence="3">The sequence shown here is derived from an EMBL/GenBank/DDBJ whole genome shotgun (WGS) entry which is preliminary data.</text>
</comment>
<reference evidence="3 4" key="1">
    <citation type="journal article" date="2015" name="Genome Announc.">
        <title>Expanding the biotechnology potential of lactobacilli through comparative genomics of 213 strains and associated genera.</title>
        <authorList>
            <person name="Sun Z."/>
            <person name="Harris H.M."/>
            <person name="McCann A."/>
            <person name="Guo C."/>
            <person name="Argimon S."/>
            <person name="Zhang W."/>
            <person name="Yang X."/>
            <person name="Jeffery I.B."/>
            <person name="Cooney J.C."/>
            <person name="Kagawa T.F."/>
            <person name="Liu W."/>
            <person name="Song Y."/>
            <person name="Salvetti E."/>
            <person name="Wrobel A."/>
            <person name="Rasinkangas P."/>
            <person name="Parkhill J."/>
            <person name="Rea M.C."/>
            <person name="O'Sullivan O."/>
            <person name="Ritari J."/>
            <person name="Douillard F.P."/>
            <person name="Paul Ross R."/>
            <person name="Yang R."/>
            <person name="Briner A.E."/>
            <person name="Felis G.E."/>
            <person name="de Vos W.M."/>
            <person name="Barrangou R."/>
            <person name="Klaenhammer T.R."/>
            <person name="Caufield P.W."/>
            <person name="Cui Y."/>
            <person name="Zhang H."/>
            <person name="O'Toole P.W."/>
        </authorList>
    </citation>
    <scope>NUCLEOTIDE SEQUENCE [LARGE SCALE GENOMIC DNA]</scope>
    <source>
        <strain evidence="3 4">DSM 19394</strain>
    </source>
</reference>
<evidence type="ECO:0000313" key="3">
    <source>
        <dbReference type="EMBL" id="KRK95130.1"/>
    </source>
</evidence>
<gene>
    <name evidence="3" type="ORF">FD25_GL001636</name>
</gene>
<dbReference type="AlphaFoldDB" id="A0A0R1LS71"/>
<dbReference type="Gene3D" id="3.40.50.2000">
    <property type="entry name" value="Glycogen Phosphorylase B"/>
    <property type="match status" value="2"/>
</dbReference>
<sequence>MRVLVIGDFLKASGMTRYIFNVIGHIKAPNLKIDVLSISGSKECQDMVLQHGWGFNVIPPANGDLKRHLKQSRQFFKKNASKYDVIHFNETALWNFLPILFAHHFGAKRIILNSHNTYFASSGNKIVLKCLEILHQLGKKLVDRIVSSRVAVSKEAANWMFTKKSIREHKVKIIPNGIKLEKFVFDLNIRNRVREQLNIPDNWHLYGNVGILNDRKNQVRLLSIFKQLLSIEKDAKLILIGNGPAKNKILQTMEKLDLNDYVILLNATDRISDYYQAMDAIIMPSLNEGLSTVLLEAQTNGLTFFPSATIPLGNELKNLVHPIELSKSDEFWAKIIEQSMSNCSQRRSYLKEMKKRGYGVEDAAEGIYRIYLGEG</sequence>
<dbReference type="Pfam" id="PF13439">
    <property type="entry name" value="Glyco_transf_4"/>
    <property type="match status" value="1"/>
</dbReference>
<dbReference type="SUPFAM" id="SSF53756">
    <property type="entry name" value="UDP-Glycosyltransferase/glycogen phosphorylase"/>
    <property type="match status" value="1"/>
</dbReference>
<dbReference type="Pfam" id="PF00534">
    <property type="entry name" value="Glycos_transf_1"/>
    <property type="match status" value="1"/>
</dbReference>
<dbReference type="STRING" id="1423715.FD25_GL001636"/>
<dbReference type="PANTHER" id="PTHR45947:SF3">
    <property type="entry name" value="SULFOQUINOVOSYL TRANSFERASE SQD2"/>
    <property type="match status" value="1"/>
</dbReference>